<dbReference type="InterPro" id="IPR000157">
    <property type="entry name" value="TIR_dom"/>
</dbReference>
<dbReference type="Pfam" id="PF13676">
    <property type="entry name" value="TIR_2"/>
    <property type="match status" value="1"/>
</dbReference>
<proteinExistence type="predicted"/>
<protein>
    <recommendedName>
        <fullName evidence="2">TIR domain-containing protein</fullName>
    </recommendedName>
</protein>
<dbReference type="Proteomes" id="UP000822688">
    <property type="component" value="Chromosome 7"/>
</dbReference>
<dbReference type="EMBL" id="CM026428">
    <property type="protein sequence ID" value="KAG0567549.1"/>
    <property type="molecule type" value="Genomic_DNA"/>
</dbReference>
<name>A0A8T0HBK4_CERPU</name>
<dbReference type="GO" id="GO:0043531">
    <property type="term" value="F:ADP binding"/>
    <property type="evidence" value="ECO:0007669"/>
    <property type="project" value="InterPro"/>
</dbReference>
<dbReference type="SUPFAM" id="SSF52200">
    <property type="entry name" value="Toll/Interleukin receptor TIR domain"/>
    <property type="match status" value="1"/>
</dbReference>
<dbReference type="InterPro" id="IPR027417">
    <property type="entry name" value="P-loop_NTPase"/>
</dbReference>
<dbReference type="PANTHER" id="PTHR11017:SF579">
    <property type="entry name" value="TIR DOMAIN-CONTAINING PROTEIN"/>
    <property type="match status" value="1"/>
</dbReference>
<dbReference type="Gene3D" id="3.40.50.300">
    <property type="entry name" value="P-loop containing nucleotide triphosphate hydrolases"/>
    <property type="match status" value="1"/>
</dbReference>
<dbReference type="PRINTS" id="PR00364">
    <property type="entry name" value="DISEASERSIST"/>
</dbReference>
<dbReference type="AlphaFoldDB" id="A0A8T0HBK4"/>
<dbReference type="SUPFAM" id="SSF52540">
    <property type="entry name" value="P-loop containing nucleoside triphosphate hydrolases"/>
    <property type="match status" value="1"/>
</dbReference>
<dbReference type="InterPro" id="IPR032675">
    <property type="entry name" value="LRR_dom_sf"/>
</dbReference>
<dbReference type="Pfam" id="PF00931">
    <property type="entry name" value="NB-ARC"/>
    <property type="match status" value="1"/>
</dbReference>
<keyword evidence="4" id="KW-1185">Reference proteome</keyword>
<evidence type="ECO:0000259" key="2">
    <source>
        <dbReference type="PROSITE" id="PS50104"/>
    </source>
</evidence>
<feature type="compositionally biased region" description="Basic and acidic residues" evidence="1">
    <location>
        <begin position="29"/>
        <end position="48"/>
    </location>
</feature>
<dbReference type="InterPro" id="IPR035897">
    <property type="entry name" value="Toll_tir_struct_dom_sf"/>
</dbReference>
<dbReference type="Gene3D" id="3.80.10.10">
    <property type="entry name" value="Ribonuclease Inhibitor"/>
    <property type="match status" value="2"/>
</dbReference>
<organism evidence="3 4">
    <name type="scientific">Ceratodon purpureus</name>
    <name type="common">Fire moss</name>
    <name type="synonym">Dicranum purpureum</name>
    <dbReference type="NCBI Taxonomy" id="3225"/>
    <lineage>
        <taxon>Eukaryota</taxon>
        <taxon>Viridiplantae</taxon>
        <taxon>Streptophyta</taxon>
        <taxon>Embryophyta</taxon>
        <taxon>Bryophyta</taxon>
        <taxon>Bryophytina</taxon>
        <taxon>Bryopsida</taxon>
        <taxon>Dicranidae</taxon>
        <taxon>Pseudoditrichales</taxon>
        <taxon>Ditrichaceae</taxon>
        <taxon>Ceratodon</taxon>
    </lineage>
</organism>
<evidence type="ECO:0000256" key="1">
    <source>
        <dbReference type="SAM" id="MobiDB-lite"/>
    </source>
</evidence>
<dbReference type="SMART" id="SM00255">
    <property type="entry name" value="TIR"/>
    <property type="match status" value="1"/>
</dbReference>
<dbReference type="GO" id="GO:0007165">
    <property type="term" value="P:signal transduction"/>
    <property type="evidence" value="ECO:0007669"/>
    <property type="project" value="InterPro"/>
</dbReference>
<feature type="region of interest" description="Disordered" evidence="1">
    <location>
        <begin position="1"/>
        <end position="48"/>
    </location>
</feature>
<evidence type="ECO:0000313" key="4">
    <source>
        <dbReference type="Proteomes" id="UP000822688"/>
    </source>
</evidence>
<dbReference type="InterPro" id="IPR044974">
    <property type="entry name" value="Disease_R_plants"/>
</dbReference>
<dbReference type="Gene3D" id="3.40.50.10140">
    <property type="entry name" value="Toll/interleukin-1 receptor homology (TIR) domain"/>
    <property type="match status" value="1"/>
</dbReference>
<dbReference type="SUPFAM" id="SSF52058">
    <property type="entry name" value="L domain-like"/>
    <property type="match status" value="2"/>
</dbReference>
<gene>
    <name evidence="3" type="ORF">KC19_7G142300</name>
</gene>
<dbReference type="PANTHER" id="PTHR11017">
    <property type="entry name" value="LEUCINE-RICH REPEAT-CONTAINING PROTEIN"/>
    <property type="match status" value="1"/>
</dbReference>
<reference evidence="3" key="1">
    <citation type="submission" date="2020-06" db="EMBL/GenBank/DDBJ databases">
        <title>WGS assembly of Ceratodon purpureus strain R40.</title>
        <authorList>
            <person name="Carey S.B."/>
            <person name="Jenkins J."/>
            <person name="Shu S."/>
            <person name="Lovell J.T."/>
            <person name="Sreedasyam A."/>
            <person name="Maumus F."/>
            <person name="Tiley G.P."/>
            <person name="Fernandez-Pozo N."/>
            <person name="Barry K."/>
            <person name="Chen C."/>
            <person name="Wang M."/>
            <person name="Lipzen A."/>
            <person name="Daum C."/>
            <person name="Saski C.A."/>
            <person name="Payton A.C."/>
            <person name="Mcbreen J.C."/>
            <person name="Conrad R.E."/>
            <person name="Kollar L.M."/>
            <person name="Olsson S."/>
            <person name="Huttunen S."/>
            <person name="Landis J.B."/>
            <person name="Wickett N.J."/>
            <person name="Johnson M.G."/>
            <person name="Rensing S.A."/>
            <person name="Grimwood J."/>
            <person name="Schmutz J."/>
            <person name="Mcdaniel S.F."/>
        </authorList>
    </citation>
    <scope>NUCLEOTIDE SEQUENCE</scope>
    <source>
        <strain evidence="3">R40</strain>
    </source>
</reference>
<sequence length="1036" mass="118652">METRDRKMKSQLQTQWWQPDDAADNGPETSRRRDVINVNDDRLTDSMREDDPILEPKHKIFLSHSGAQKDFVEYLCGELERRHHFPFFDRRASSLPKGERFPELILKAAQQCKMAVVVISEDYFASKWPMIELNAFVQARSRSNTRLKILPLFYKLSVLEFGNEERRAQWFKKWEGWAQADVRININEWKEALKVLASFNGIEYNPILGGTQTYLKSIVTSICEEIHPDIKWYDSHVQGSTHLCQEIQDKIQQVQRNEVCVVGFYGMGGIGKTTICKALCNVFCQEFEGKVTHVEFGSQSPKELLCGVIQDLTNTSPELLQRLILDKCKHIFHKTMREQKIFLALDNVWDDFKSIEEAKMYLQAHFHDESIVMVTSRSLKTLTYLGIDESNCFPMPELGHKDAKKLLLYHAASGKQFSSHQDKQDIEECIAFCYFSKDKKGGRHYLPLALKALGVQLGCVGNEPSIWVKTLPKVKDFNYLEEENNPVFSILRSSFDRLQAVDQNVFMDVVLFTPRLSPAVGLIQWLSLVYSQDLQEIQSRLRRLKERGLLEAVNMTSQTIRVHDLYREFAELEGEGKLNAKKFKKRMWVNYKDTFPAELEMTPSHTCWQNLTRLSIVAKSRSSWQDSRSLEGIEWRNCSNVVVLKLKKLDRLRGDLNLAALKCLKSLGLIDIYELDTLDGLQDLNNLSYISWVNYNKDNPSKVVHTRMGQLPSSLKVLQLFVEVWLGPDVISRCTDLRELDLARCEADNLDFSNCLSLQSIWLCSLPLRALWGLSATTVTLSSLHVSLCLDLVEIPDLGRLVGLQLLELTWNVKFKKLPDLEKLTSLQVLSIDRMEIGGLGCLRRLRELEFTYLPPSVLKLPNLSGFEKLQDVDFSHNRELSSLEGVFAGYLPVLRSLTLLGCTSLILLPDLSGLRSLQSLNLHDCSSLIRLPGLSGLRNLEDVCLCGSGIMLREEDIFILASLPLLRPVMVGNYPMSSALTCRLRLDVVRLKVLKWVRSSGQDEYQSEYQSWLSWKKWVAKDLDCLPVNAGNIDF</sequence>
<dbReference type="GO" id="GO:0006952">
    <property type="term" value="P:defense response"/>
    <property type="evidence" value="ECO:0007669"/>
    <property type="project" value="InterPro"/>
</dbReference>
<accession>A0A8T0HBK4</accession>
<dbReference type="PROSITE" id="PS50104">
    <property type="entry name" value="TIR"/>
    <property type="match status" value="1"/>
</dbReference>
<feature type="domain" description="TIR" evidence="2">
    <location>
        <begin position="56"/>
        <end position="196"/>
    </location>
</feature>
<dbReference type="InterPro" id="IPR002182">
    <property type="entry name" value="NB-ARC"/>
</dbReference>
<evidence type="ECO:0000313" key="3">
    <source>
        <dbReference type="EMBL" id="KAG0567549.1"/>
    </source>
</evidence>
<comment type="caution">
    <text evidence="3">The sequence shown here is derived from an EMBL/GenBank/DDBJ whole genome shotgun (WGS) entry which is preliminary data.</text>
</comment>